<evidence type="ECO:0000256" key="2">
    <source>
        <dbReference type="SAM" id="MobiDB-lite"/>
    </source>
</evidence>
<proteinExistence type="predicted"/>
<protein>
    <submittedName>
        <fullName evidence="3">Uncharacterized protein</fullName>
    </submittedName>
</protein>
<dbReference type="EMBL" id="JADJMH010000036">
    <property type="protein sequence ID" value="MBK7677424.1"/>
    <property type="molecule type" value="Genomic_DNA"/>
</dbReference>
<keyword evidence="1" id="KW-0175">Coiled coil</keyword>
<feature type="coiled-coil region" evidence="1">
    <location>
        <begin position="333"/>
        <end position="360"/>
    </location>
</feature>
<gene>
    <name evidence="3" type="ORF">IPJ27_23235</name>
</gene>
<evidence type="ECO:0000313" key="4">
    <source>
        <dbReference type="Proteomes" id="UP000697998"/>
    </source>
</evidence>
<feature type="region of interest" description="Disordered" evidence="2">
    <location>
        <begin position="538"/>
        <end position="566"/>
    </location>
</feature>
<evidence type="ECO:0000256" key="1">
    <source>
        <dbReference type="SAM" id="Coils"/>
    </source>
</evidence>
<organism evidence="3 4">
    <name type="scientific">Candidatus Accumulibacter proximus</name>
    <dbReference type="NCBI Taxonomy" id="2954385"/>
    <lineage>
        <taxon>Bacteria</taxon>
        <taxon>Pseudomonadati</taxon>
        <taxon>Pseudomonadota</taxon>
        <taxon>Betaproteobacteria</taxon>
        <taxon>Candidatus Accumulibacter</taxon>
    </lineage>
</organism>
<dbReference type="Proteomes" id="UP000697998">
    <property type="component" value="Unassembled WGS sequence"/>
</dbReference>
<dbReference type="AlphaFoldDB" id="A0A935UJ50"/>
<reference evidence="3 4" key="1">
    <citation type="submission" date="2020-10" db="EMBL/GenBank/DDBJ databases">
        <title>Connecting structure to function with the recovery of over 1000 high-quality activated sludge metagenome-assembled genomes encoding full-length rRNA genes using long-read sequencing.</title>
        <authorList>
            <person name="Singleton C.M."/>
            <person name="Petriglieri F."/>
            <person name="Kristensen J.M."/>
            <person name="Kirkegaard R.H."/>
            <person name="Michaelsen T.Y."/>
            <person name="Andersen M.H."/>
            <person name="Karst S.M."/>
            <person name="Dueholm M.S."/>
            <person name="Nielsen P.H."/>
            <person name="Albertsen M."/>
        </authorList>
    </citation>
    <scope>NUCLEOTIDE SEQUENCE [LARGE SCALE GENOMIC DNA]</scope>
    <source>
        <strain evidence="3">EsbW_18-Q3-R4-48_BATAC.285</strain>
    </source>
</reference>
<comment type="caution">
    <text evidence="3">The sequence shown here is derived from an EMBL/GenBank/DDBJ whole genome shotgun (WGS) entry which is preliminary data.</text>
</comment>
<sequence>MGVVTRISDPSLLAGGERPSPAGNATGVDHALPNFETSRVIAAACLVLVLEFYPGTIGATDFLDGAVSESTHPVVPKTERWEDDYTWVYCGTGRRNRLPTPAEEARLAGSKRLSDLAPSAQELRSLLNRFGTVVDRLLPYVDGSLAKRLQAEPPDSAKAFLALVQDGERTAARLASAKWTEFYKERIQTDDDHSAVTVERESDYEEIDALDSERVAAEQEARRLRQDLAQVERSTRALLRVEIDLANLVVETQETNIAWLYVVAPNRSRIVTSTSGLAARLIPRNRIGFIAPLQYSGPDSVTLFRMTTPIMIKSFHYSGPPVFVIQLSGPLGFDCLIGKVANLENRVRDLEKSLRLSGQRSGNEERLKPLIDYDRDRKDSTKTQFLDAVESTERARRRRNLIATRLDLAKGELNAAQENFLVGACELFVWSIFKERVVKPEVQRAAGLILALSDDQIAQRFTDKEVEERFERGRSLLDNVTQASVGHEQLAALGRRTLSLLQHPDQFLAESLQIAALASPAERARFVHDAESRLMEHGYHEPQRDGAPNPQELRSASRSGQTTVPPPCLEIAEQLGLFSVLKR</sequence>
<evidence type="ECO:0000313" key="3">
    <source>
        <dbReference type="EMBL" id="MBK7677424.1"/>
    </source>
</evidence>
<accession>A0A935UJ50</accession>
<feature type="compositionally biased region" description="Polar residues" evidence="2">
    <location>
        <begin position="552"/>
        <end position="563"/>
    </location>
</feature>
<feature type="coiled-coil region" evidence="1">
    <location>
        <begin position="207"/>
        <end position="234"/>
    </location>
</feature>
<name>A0A935UJ50_9PROT</name>
<feature type="region of interest" description="Disordered" evidence="2">
    <location>
        <begin position="1"/>
        <end position="25"/>
    </location>
</feature>